<sequence>MTGKRTESDFVEYGIDDKPPLSESLLLGLQHYLTMVGANIAVPLILAAALGIPDGLIPRFVGTFFVVSGIATLAQTTFGNRYPIVQGAPFSMLAPALAVIAVAQTGNPPGADWQYALLQLQGAIIAASLAEIVVGYLGLFGRLRRFVSPVVIAPTIALIGLSLFNTPQITAVTNDWWLLGLTLGLIVLFSQYLDTSARIFKLFPVLLGVVTAYALAAGLSVAGVYQAGMPGYVPLGEVLAAPAFMPIHPFQWGMAGGANTVSVGVPVVGSLVFGIPQLTLSFVVGMLAGVAASMIESFGDYHAVARLSGLGAPSEKRINHGIGMEGIMNVFAGMMGAGGSTSYSENIGAIGITGVASRYVVQVGAAMMLVVGFVGYFGQLIATIPDPIVGGLFLAMFGQIVAVGLSNLEYVDLDSSRNVFIVGFALFAGLAIPAYMGNVAAANPDLSGAAAFRQGLQNVALLGPILGTKLVGDVLYVVGSTGMAVGGLIAFVLDNTIEGTRAERGLETWEEAAESDEEFASAYDRFVRNDDRPSKAD</sequence>
<evidence type="ECO:0000256" key="4">
    <source>
        <dbReference type="ARBA" id="ARBA00023136"/>
    </source>
</evidence>
<feature type="transmembrane region" description="Helical" evidence="5">
    <location>
        <begin position="176"/>
        <end position="193"/>
    </location>
</feature>
<comment type="subcellular location">
    <subcellularLocation>
        <location evidence="1">Membrane</location>
        <topology evidence="1">Multi-pass membrane protein</topology>
    </subcellularLocation>
</comment>
<protein>
    <submittedName>
        <fullName evidence="6">Xanthine permease</fullName>
    </submittedName>
</protein>
<organism evidence="6 7">
    <name type="scientific">Haloprofundus marisrubri</name>
    <dbReference type="NCBI Taxonomy" id="1514971"/>
    <lineage>
        <taxon>Archaea</taxon>
        <taxon>Methanobacteriati</taxon>
        <taxon>Methanobacteriota</taxon>
        <taxon>Stenosarchaea group</taxon>
        <taxon>Halobacteria</taxon>
        <taxon>Halobacteriales</taxon>
        <taxon>Haloferacaceae</taxon>
        <taxon>Haloprofundus</taxon>
    </lineage>
</organism>
<evidence type="ECO:0000256" key="3">
    <source>
        <dbReference type="ARBA" id="ARBA00022989"/>
    </source>
</evidence>
<feature type="transmembrane region" description="Helical" evidence="5">
    <location>
        <begin position="388"/>
        <end position="406"/>
    </location>
</feature>
<dbReference type="EMBL" id="LOPU01000018">
    <property type="protein sequence ID" value="KTG10292.1"/>
    <property type="molecule type" value="Genomic_DNA"/>
</dbReference>
<proteinExistence type="predicted"/>
<evidence type="ECO:0000256" key="5">
    <source>
        <dbReference type="SAM" id="Phobius"/>
    </source>
</evidence>
<dbReference type="GO" id="GO:0022857">
    <property type="term" value="F:transmembrane transporter activity"/>
    <property type="evidence" value="ECO:0007669"/>
    <property type="project" value="InterPro"/>
</dbReference>
<evidence type="ECO:0000313" key="7">
    <source>
        <dbReference type="Proteomes" id="UP000054387"/>
    </source>
</evidence>
<feature type="transmembrane region" description="Helical" evidence="5">
    <location>
        <begin position="56"/>
        <end position="75"/>
    </location>
</feature>
<dbReference type="RefSeq" id="WP_058581646.1">
    <property type="nucleotide sequence ID" value="NZ_LOPU01000018.1"/>
</dbReference>
<keyword evidence="4 5" id="KW-0472">Membrane</keyword>
<dbReference type="GO" id="GO:0016020">
    <property type="term" value="C:membrane"/>
    <property type="evidence" value="ECO:0007669"/>
    <property type="project" value="UniProtKB-SubCell"/>
</dbReference>
<evidence type="ECO:0000256" key="2">
    <source>
        <dbReference type="ARBA" id="ARBA00022692"/>
    </source>
</evidence>
<feature type="transmembrane region" description="Helical" evidence="5">
    <location>
        <begin position="271"/>
        <end position="292"/>
    </location>
</feature>
<comment type="caution">
    <text evidence="6">The sequence shown here is derived from an EMBL/GenBank/DDBJ whole genome shotgun (WGS) entry which is preliminary data.</text>
</comment>
<evidence type="ECO:0000313" key="6">
    <source>
        <dbReference type="EMBL" id="KTG10292.1"/>
    </source>
</evidence>
<dbReference type="OrthoDB" id="76842at2157"/>
<keyword evidence="2 5" id="KW-0812">Transmembrane</keyword>
<feature type="transmembrane region" description="Helical" evidence="5">
    <location>
        <begin position="205"/>
        <end position="225"/>
    </location>
</feature>
<feature type="transmembrane region" description="Helical" evidence="5">
    <location>
        <begin position="474"/>
        <end position="493"/>
    </location>
</feature>
<feature type="transmembrane region" description="Helical" evidence="5">
    <location>
        <begin position="118"/>
        <end position="139"/>
    </location>
</feature>
<feature type="transmembrane region" description="Helical" evidence="5">
    <location>
        <begin position="418"/>
        <end position="436"/>
    </location>
</feature>
<feature type="transmembrane region" description="Helical" evidence="5">
    <location>
        <begin position="32"/>
        <end position="50"/>
    </location>
</feature>
<evidence type="ECO:0000256" key="1">
    <source>
        <dbReference type="ARBA" id="ARBA00004141"/>
    </source>
</evidence>
<name>A0A0W1R9J1_9EURY</name>
<keyword evidence="3 5" id="KW-1133">Transmembrane helix</keyword>
<gene>
    <name evidence="6" type="ORF">AUR64_11995</name>
</gene>
<feature type="transmembrane region" description="Helical" evidence="5">
    <location>
        <begin position="359"/>
        <end position="382"/>
    </location>
</feature>
<keyword evidence="7" id="KW-1185">Reference proteome</keyword>
<dbReference type="AlphaFoldDB" id="A0A0W1R9J1"/>
<dbReference type="Proteomes" id="UP000054387">
    <property type="component" value="Unassembled WGS sequence"/>
</dbReference>
<dbReference type="InterPro" id="IPR006043">
    <property type="entry name" value="NCS2"/>
</dbReference>
<reference evidence="6 7" key="1">
    <citation type="submission" date="2015-12" db="EMBL/GenBank/DDBJ databases">
        <title>Haloprofundus marisrubri gen. nov., sp. nov., an extremely halophilic archaeon isolated from the Discovery deep brine-seawater interface in the Red Sea.</title>
        <authorList>
            <person name="Zhang G."/>
            <person name="Stingl U."/>
            <person name="Rashid M."/>
        </authorList>
    </citation>
    <scope>NUCLEOTIDE SEQUENCE [LARGE SCALE GENOMIC DNA]</scope>
    <source>
        <strain evidence="6 7">SB9</strain>
    </source>
</reference>
<dbReference type="Pfam" id="PF00860">
    <property type="entry name" value="Xan_ur_permease"/>
    <property type="match status" value="1"/>
</dbReference>
<accession>A0A0W1R9J1</accession>
<dbReference type="STRING" id="1514971.AUR64_11995"/>
<dbReference type="PANTHER" id="PTHR11119">
    <property type="entry name" value="XANTHINE-URACIL / VITAMIN C PERMEASE FAMILY MEMBER"/>
    <property type="match status" value="1"/>
</dbReference>
<feature type="transmembrane region" description="Helical" evidence="5">
    <location>
        <begin position="146"/>
        <end position="164"/>
    </location>
</feature>